<keyword evidence="11" id="KW-1185">Reference proteome</keyword>
<dbReference type="GO" id="GO:0008289">
    <property type="term" value="F:lipid binding"/>
    <property type="evidence" value="ECO:0007669"/>
    <property type="project" value="UniProtKB-UniRule"/>
</dbReference>
<evidence type="ECO:0000256" key="8">
    <source>
        <dbReference type="RuleBase" id="RU366063"/>
    </source>
</evidence>
<evidence type="ECO:0000256" key="4">
    <source>
        <dbReference type="ARBA" id="ARBA00022688"/>
    </source>
</evidence>
<organism evidence="10 11">
    <name type="scientific">Parascedosporium putredinis</name>
    <dbReference type="NCBI Taxonomy" id="1442378"/>
    <lineage>
        <taxon>Eukaryota</taxon>
        <taxon>Fungi</taxon>
        <taxon>Dikarya</taxon>
        <taxon>Ascomycota</taxon>
        <taxon>Pezizomycotina</taxon>
        <taxon>Sordariomycetes</taxon>
        <taxon>Hypocreomycetidae</taxon>
        <taxon>Microascales</taxon>
        <taxon>Microascaceae</taxon>
        <taxon>Parascedosporium</taxon>
    </lineage>
</organism>
<name>A0A9P1MAM1_9PEZI</name>
<reference evidence="10" key="1">
    <citation type="submission" date="2022-11" db="EMBL/GenBank/DDBJ databases">
        <authorList>
            <person name="Scott C."/>
            <person name="Bruce N."/>
        </authorList>
    </citation>
    <scope>NUCLEOTIDE SEQUENCE</scope>
</reference>
<dbReference type="Pfam" id="PF08511">
    <property type="entry name" value="COQ9"/>
    <property type="match status" value="1"/>
</dbReference>
<dbReference type="EMBL" id="CALLCH030000012">
    <property type="protein sequence ID" value="CAI4214597.1"/>
    <property type="molecule type" value="Genomic_DNA"/>
</dbReference>
<keyword evidence="4 8" id="KW-0831">Ubiquinone biosynthesis</keyword>
<dbReference type="PANTHER" id="PTHR21427">
    <property type="entry name" value="UBIQUINONE BIOSYNTHESIS PROTEIN COQ9, MITOCHONDRIAL"/>
    <property type="match status" value="1"/>
</dbReference>
<dbReference type="InterPro" id="IPR013718">
    <property type="entry name" value="COQ9_C"/>
</dbReference>
<dbReference type="GO" id="GO:0005743">
    <property type="term" value="C:mitochondrial inner membrane"/>
    <property type="evidence" value="ECO:0007669"/>
    <property type="project" value="TreeGrafter"/>
</dbReference>
<evidence type="ECO:0000256" key="7">
    <source>
        <dbReference type="ARBA" id="ARBA00023128"/>
    </source>
</evidence>
<comment type="subcellular location">
    <subcellularLocation>
        <location evidence="1 8">Mitochondrion</location>
    </subcellularLocation>
</comment>
<gene>
    <name evidence="10" type="ORF">PPNO1_LOCUS4326</name>
</gene>
<sequence>MLSCQSSAYKHIPELGFGQAALSRGARDAGYLDISTTALQHGPFSLIRVERLAWERLLGNAELIHKWQEALAIMAQPTFVPTALKELSLLSDEIWFLAGDTAVDPTWYTKRASLAAIYASSELFMTTDKSPNFGETRAFLQRRLEEAANADGFLGTVGEWVGFTANAGVNVLRSKGVWI</sequence>
<dbReference type="GO" id="GO:0006744">
    <property type="term" value="P:ubiquinone biosynthetic process"/>
    <property type="evidence" value="ECO:0007669"/>
    <property type="project" value="UniProtKB-UniRule"/>
</dbReference>
<evidence type="ECO:0000256" key="1">
    <source>
        <dbReference type="ARBA" id="ARBA00004173"/>
    </source>
</evidence>
<dbReference type="OrthoDB" id="619536at2759"/>
<evidence type="ECO:0000256" key="2">
    <source>
        <dbReference type="ARBA" id="ARBA00004749"/>
    </source>
</evidence>
<dbReference type="NCBIfam" id="TIGR02396">
    <property type="entry name" value="diverge_rpsU"/>
    <property type="match status" value="1"/>
</dbReference>
<dbReference type="Gene3D" id="1.10.357.10">
    <property type="entry name" value="Tetracycline Repressor, domain 2"/>
    <property type="match status" value="1"/>
</dbReference>
<evidence type="ECO:0000256" key="5">
    <source>
        <dbReference type="ARBA" id="ARBA00022946"/>
    </source>
</evidence>
<keyword evidence="6 8" id="KW-0446">Lipid-binding</keyword>
<proteinExistence type="inferred from homology"/>
<keyword evidence="5" id="KW-0809">Transit peptide</keyword>
<evidence type="ECO:0000313" key="11">
    <source>
        <dbReference type="Proteomes" id="UP000838763"/>
    </source>
</evidence>
<evidence type="ECO:0000313" key="10">
    <source>
        <dbReference type="EMBL" id="CAI4214597.1"/>
    </source>
</evidence>
<comment type="caution">
    <text evidence="10">The sequence shown here is derived from an EMBL/GenBank/DDBJ whole genome shotgun (WGS) entry which is preliminary data.</text>
</comment>
<protein>
    <recommendedName>
        <fullName evidence="8">Ubiquinone biosynthesis protein</fullName>
    </recommendedName>
</protein>
<feature type="domain" description="COQ9 C-terminal" evidence="9">
    <location>
        <begin position="80"/>
        <end position="149"/>
    </location>
</feature>
<comment type="function">
    <text evidence="8">Membrane-associated protein that warps the membrane surface to access and bind aromatic isoprenes with high specificity, including ubiquinone (CoQ) isoprene intermediates and presents them directly to Coq7, therefore facilitating the Coq7-mediated hydroxylase step. Participates in the biosynthesis of coenzyme Q, also named ubiquinone, an essential lipid-soluble electron transporter for aerobic cellular respiration.</text>
</comment>
<dbReference type="AlphaFoldDB" id="A0A9P1MAM1"/>
<keyword evidence="7 8" id="KW-0496">Mitochondrion</keyword>
<dbReference type="InterPro" id="IPR012762">
    <property type="entry name" value="Ubiq_biosynth_COQ9"/>
</dbReference>
<dbReference type="Proteomes" id="UP000838763">
    <property type="component" value="Unassembled WGS sequence"/>
</dbReference>
<accession>A0A9P1MAM1</accession>
<dbReference type="PANTHER" id="PTHR21427:SF19">
    <property type="entry name" value="UBIQUINONE BIOSYNTHESIS PROTEIN COQ9, MITOCHONDRIAL"/>
    <property type="match status" value="1"/>
</dbReference>
<comment type="similarity">
    <text evidence="3 8">Belongs to the COQ9 family.</text>
</comment>
<evidence type="ECO:0000256" key="6">
    <source>
        <dbReference type="ARBA" id="ARBA00023121"/>
    </source>
</evidence>
<comment type="pathway">
    <text evidence="2 8">Cofactor biosynthesis; ubiquinone biosynthesis.</text>
</comment>
<evidence type="ECO:0000259" key="9">
    <source>
        <dbReference type="Pfam" id="PF08511"/>
    </source>
</evidence>
<evidence type="ECO:0000256" key="3">
    <source>
        <dbReference type="ARBA" id="ARBA00010766"/>
    </source>
</evidence>